<keyword evidence="1" id="KW-0812">Transmembrane</keyword>
<dbReference type="Proteomes" id="UP000198551">
    <property type="component" value="Unassembled WGS sequence"/>
</dbReference>
<feature type="transmembrane region" description="Helical" evidence="1">
    <location>
        <begin position="70"/>
        <end position="90"/>
    </location>
</feature>
<protein>
    <submittedName>
        <fullName evidence="2">Low temperature requirement protein LtrA</fullName>
    </submittedName>
</protein>
<feature type="transmembrane region" description="Helical" evidence="1">
    <location>
        <begin position="311"/>
        <end position="333"/>
    </location>
</feature>
<feature type="transmembrane region" description="Helical" evidence="1">
    <location>
        <begin position="276"/>
        <end position="299"/>
    </location>
</feature>
<feature type="transmembrane region" description="Helical" evidence="1">
    <location>
        <begin position="134"/>
        <end position="156"/>
    </location>
</feature>
<feature type="transmembrane region" description="Helical" evidence="1">
    <location>
        <begin position="168"/>
        <end position="190"/>
    </location>
</feature>
<dbReference type="PANTHER" id="PTHR36840">
    <property type="entry name" value="BLL5714 PROTEIN"/>
    <property type="match status" value="1"/>
</dbReference>
<proteinExistence type="predicted"/>
<name>A0A1C4VAX0_9ACTN</name>
<feature type="transmembrane region" description="Helical" evidence="1">
    <location>
        <begin position="37"/>
        <end position="58"/>
    </location>
</feature>
<keyword evidence="1" id="KW-1133">Transmembrane helix</keyword>
<feature type="transmembrane region" description="Helical" evidence="1">
    <location>
        <begin position="225"/>
        <end position="248"/>
    </location>
</feature>
<evidence type="ECO:0000313" key="3">
    <source>
        <dbReference type="Proteomes" id="UP000198551"/>
    </source>
</evidence>
<keyword evidence="3" id="KW-1185">Reference proteome</keyword>
<keyword evidence="1" id="KW-0472">Membrane</keyword>
<feature type="transmembrane region" description="Helical" evidence="1">
    <location>
        <begin position="102"/>
        <end position="122"/>
    </location>
</feature>
<reference evidence="3" key="1">
    <citation type="submission" date="2016-06" db="EMBL/GenBank/DDBJ databases">
        <authorList>
            <person name="Varghese N."/>
        </authorList>
    </citation>
    <scope>NUCLEOTIDE SEQUENCE [LARGE SCALE GENOMIC DNA]</scope>
    <source>
        <strain evidence="3">DSM 45555</strain>
    </source>
</reference>
<evidence type="ECO:0000313" key="2">
    <source>
        <dbReference type="EMBL" id="SCE81036.1"/>
    </source>
</evidence>
<dbReference type="InterPro" id="IPR010640">
    <property type="entry name" value="Low_temperature_requirement_A"/>
</dbReference>
<feature type="transmembrane region" description="Helical" evidence="1">
    <location>
        <begin position="202"/>
        <end position="219"/>
    </location>
</feature>
<dbReference type="AlphaFoldDB" id="A0A1C4VAX0"/>
<dbReference type="EMBL" id="FMCV01000003">
    <property type="protein sequence ID" value="SCE81036.1"/>
    <property type="molecule type" value="Genomic_DNA"/>
</dbReference>
<accession>A0A1C4VAX0</accession>
<feature type="transmembrane region" description="Helical" evidence="1">
    <location>
        <begin position="12"/>
        <end position="31"/>
    </location>
</feature>
<dbReference type="Pfam" id="PF06772">
    <property type="entry name" value="LtrA"/>
    <property type="match status" value="1"/>
</dbReference>
<dbReference type="PANTHER" id="PTHR36840:SF1">
    <property type="entry name" value="BLL5714 PROTEIN"/>
    <property type="match status" value="1"/>
</dbReference>
<organism evidence="2 3">
    <name type="scientific">Micromonospora marina</name>
    <dbReference type="NCBI Taxonomy" id="307120"/>
    <lineage>
        <taxon>Bacteria</taxon>
        <taxon>Bacillati</taxon>
        <taxon>Actinomycetota</taxon>
        <taxon>Actinomycetes</taxon>
        <taxon>Micromonosporales</taxon>
        <taxon>Micromonosporaceae</taxon>
        <taxon>Micromonospora</taxon>
    </lineage>
</organism>
<evidence type="ECO:0000256" key="1">
    <source>
        <dbReference type="SAM" id="Phobius"/>
    </source>
</evidence>
<sequence length="415" mass="44673">MPGTRVTRLELFFDLIFVFAFLNVTGLVSTHPTPRSVVAGLLVLTLLWWCWTVLAALGNLVRLDKGILPVFGLGIAVATFVLAITIPQAFENQRDDLAGPTVFAVTYLVLRGLTMGAFLFALTGTGRARRQLALVSAPPLVAAVLVVLAATAAWWAPPGVRVDARFGLWAAALLAEYSVGLILPYSRWAVASAGHWAERHSLIVLIALGEAVISLGVGPGRFERLALSGPVIAGSAVGILLLATLWWLHFDTLAPSVEQAMHGIRDIRRISLARDVFTYLHLLMIMSIISLALGLKFILEEVAEAVVEPLSWAGVVALYGGAALFLLTEVAVVARTFRRVRPTRLATAAVVGLLAWPATLVTPLAALGALAVVLLALVLVDRFTGAAARRRIKASLRDEEEVAERAVSQWRQQHF</sequence>
<gene>
    <name evidence="2" type="ORF">GA0070215_10339</name>
</gene>